<name>A0A6J5NQG6_9CAUD</name>
<gene>
    <name evidence="1" type="ORF">UFOVP785_7</name>
</gene>
<reference evidence="1" key="1">
    <citation type="submission" date="2020-04" db="EMBL/GenBank/DDBJ databases">
        <authorList>
            <person name="Chiriac C."/>
            <person name="Salcher M."/>
            <person name="Ghai R."/>
            <person name="Kavagutti S V."/>
        </authorList>
    </citation>
    <scope>NUCLEOTIDE SEQUENCE</scope>
</reference>
<organism evidence="1">
    <name type="scientific">uncultured Caudovirales phage</name>
    <dbReference type="NCBI Taxonomy" id="2100421"/>
    <lineage>
        <taxon>Viruses</taxon>
        <taxon>Duplodnaviria</taxon>
        <taxon>Heunggongvirae</taxon>
        <taxon>Uroviricota</taxon>
        <taxon>Caudoviricetes</taxon>
        <taxon>Peduoviridae</taxon>
        <taxon>Maltschvirus</taxon>
        <taxon>Maltschvirus maltsch</taxon>
    </lineage>
</organism>
<protein>
    <submittedName>
        <fullName evidence="1">Uncharacterized protein</fullName>
    </submittedName>
</protein>
<sequence>MLVARMKPGDRVDIHDTSGECIGKVQLILTRDGRHATGIDLPKEYKLKVVKAGAPVLTNAVRSASEWKVPEEAWNEC</sequence>
<accession>A0A6J5NQG6</accession>
<evidence type="ECO:0000313" key="1">
    <source>
        <dbReference type="EMBL" id="CAB4162010.1"/>
    </source>
</evidence>
<proteinExistence type="predicted"/>
<dbReference type="EMBL" id="LR796736">
    <property type="protein sequence ID" value="CAB4162010.1"/>
    <property type="molecule type" value="Genomic_DNA"/>
</dbReference>